<dbReference type="Pfam" id="PF10551">
    <property type="entry name" value="MULE"/>
    <property type="match status" value="1"/>
</dbReference>
<feature type="non-terminal residue" evidence="3">
    <location>
        <position position="1"/>
    </location>
</feature>
<dbReference type="InterPro" id="IPR018289">
    <property type="entry name" value="MULE_transposase_dom"/>
</dbReference>
<name>A0A7J6SWH2_PEROL</name>
<keyword evidence="4" id="KW-1185">Reference proteome</keyword>
<feature type="domain" description="MULE transposase" evidence="2">
    <location>
        <begin position="36"/>
        <end position="132"/>
    </location>
</feature>
<evidence type="ECO:0000313" key="3">
    <source>
        <dbReference type="EMBL" id="KAF4737107.1"/>
    </source>
</evidence>
<feature type="non-terminal residue" evidence="3">
    <location>
        <position position="240"/>
    </location>
</feature>
<dbReference type="AlphaFoldDB" id="A0A7J6SWH2"/>
<gene>
    <name evidence="3" type="ORF">FOZ63_014784</name>
</gene>
<protein>
    <recommendedName>
        <fullName evidence="2">MULE transposase domain-containing protein</fullName>
    </recommendedName>
</protein>
<dbReference type="EMBL" id="JABANO010015294">
    <property type="protein sequence ID" value="KAF4737107.1"/>
    <property type="molecule type" value="Genomic_DNA"/>
</dbReference>
<evidence type="ECO:0000313" key="4">
    <source>
        <dbReference type="Proteomes" id="UP000553632"/>
    </source>
</evidence>
<dbReference type="Proteomes" id="UP000553632">
    <property type="component" value="Unassembled WGS sequence"/>
</dbReference>
<evidence type="ECO:0000259" key="2">
    <source>
        <dbReference type="Pfam" id="PF10551"/>
    </source>
</evidence>
<accession>A0A7J6SWH2</accession>
<feature type="compositionally biased region" description="Basic and acidic residues" evidence="1">
    <location>
        <begin position="216"/>
        <end position="227"/>
    </location>
</feature>
<comment type="caution">
    <text evidence="3">The sequence shown here is derived from an EMBL/GenBank/DDBJ whole genome shotgun (WGS) entry which is preliminary data.</text>
</comment>
<proteinExistence type="predicted"/>
<evidence type="ECO:0000256" key="1">
    <source>
        <dbReference type="SAM" id="MobiDB-lite"/>
    </source>
</evidence>
<sequence length="240" mass="26860">QFLRFNEADEHMAVWAADECLQAPQRLHDLNDADMVFIDGTFKITPPGFYQTLTVTASMGTQFIPTAYALLPDATEATYRMALRELRSAAIRVTGQCNIRAVMTDFETPLRRAITSIFGIEGAELRGCLFHAHRAWLRQLVELGLGAAYMEQVQRGQQHSMLNTWLHRVFGLSCLRLEKVPPAWDALVAIVPNDASVADFRAYMEQNWVRMGLPPDRSEKAEVDQRTGGKCQLAAKGSSS</sequence>
<reference evidence="3 4" key="1">
    <citation type="submission" date="2020-04" db="EMBL/GenBank/DDBJ databases">
        <title>Perkinsus olseni comparative genomics.</title>
        <authorList>
            <person name="Bogema D.R."/>
        </authorList>
    </citation>
    <scope>NUCLEOTIDE SEQUENCE [LARGE SCALE GENOMIC DNA]</scope>
    <source>
        <strain evidence="3 4">ATCC PRA-207</strain>
    </source>
</reference>
<organism evidence="3 4">
    <name type="scientific">Perkinsus olseni</name>
    <name type="common">Perkinsus atlanticus</name>
    <dbReference type="NCBI Taxonomy" id="32597"/>
    <lineage>
        <taxon>Eukaryota</taxon>
        <taxon>Sar</taxon>
        <taxon>Alveolata</taxon>
        <taxon>Perkinsozoa</taxon>
        <taxon>Perkinsea</taxon>
        <taxon>Perkinsida</taxon>
        <taxon>Perkinsidae</taxon>
        <taxon>Perkinsus</taxon>
    </lineage>
</organism>
<feature type="region of interest" description="Disordered" evidence="1">
    <location>
        <begin position="214"/>
        <end position="240"/>
    </location>
</feature>